<feature type="region of interest" description="Disordered" evidence="1">
    <location>
        <begin position="1"/>
        <end position="62"/>
    </location>
</feature>
<accession>A0A223S683</accession>
<proteinExistence type="predicted"/>
<evidence type="ECO:0000313" key="3">
    <source>
        <dbReference type="EMBL" id="ASU83608.1"/>
    </source>
</evidence>
<gene>
    <name evidence="3" type="ORF">CDO52_13120</name>
</gene>
<feature type="region of interest" description="Disordered" evidence="1">
    <location>
        <begin position="261"/>
        <end position="286"/>
    </location>
</feature>
<feature type="transmembrane region" description="Helical" evidence="2">
    <location>
        <begin position="86"/>
        <end position="105"/>
    </location>
</feature>
<keyword evidence="2" id="KW-1133">Transmembrane helix</keyword>
<dbReference type="Proteomes" id="UP000215005">
    <property type="component" value="Chromosome"/>
</dbReference>
<organism evidence="3 4">
    <name type="scientific">Nocardiopsis gilva YIM 90087</name>
    <dbReference type="NCBI Taxonomy" id="1235441"/>
    <lineage>
        <taxon>Bacteria</taxon>
        <taxon>Bacillati</taxon>
        <taxon>Actinomycetota</taxon>
        <taxon>Actinomycetes</taxon>
        <taxon>Streptosporangiales</taxon>
        <taxon>Nocardiopsidaceae</taxon>
        <taxon>Nocardiopsis</taxon>
    </lineage>
</organism>
<reference evidence="3 4" key="1">
    <citation type="submission" date="2017-08" db="EMBL/GenBank/DDBJ databases">
        <title>The complete genome sequence of Nocardiopsis gilva YIM 90087.</title>
        <authorList>
            <person name="Yin M."/>
            <person name="Tang S."/>
        </authorList>
    </citation>
    <scope>NUCLEOTIDE SEQUENCE [LARGE SCALE GENOMIC DNA]</scope>
    <source>
        <strain evidence="3 4">YIM 90087</strain>
    </source>
</reference>
<evidence type="ECO:0000313" key="4">
    <source>
        <dbReference type="Proteomes" id="UP000215005"/>
    </source>
</evidence>
<dbReference type="AlphaFoldDB" id="A0A223S683"/>
<evidence type="ECO:0000256" key="1">
    <source>
        <dbReference type="SAM" id="MobiDB-lite"/>
    </source>
</evidence>
<dbReference type="EMBL" id="CP022753">
    <property type="protein sequence ID" value="ASU83608.1"/>
    <property type="molecule type" value="Genomic_DNA"/>
</dbReference>
<protein>
    <submittedName>
        <fullName evidence="3">Uncharacterized protein</fullName>
    </submittedName>
</protein>
<dbReference type="KEGG" id="ngv:CDO52_13120"/>
<feature type="compositionally biased region" description="Low complexity" evidence="1">
    <location>
        <begin position="153"/>
        <end position="174"/>
    </location>
</feature>
<keyword evidence="4" id="KW-1185">Reference proteome</keyword>
<keyword evidence="2" id="KW-0472">Membrane</keyword>
<keyword evidence="2" id="KW-0812">Transmembrane</keyword>
<sequence length="286" mass="30801">MDATGGSRWGGARGTTTPPTGRLGRTAAAARRTAGKGARRLGGWADRKTGNRASTAWKAASGESGFRARRRAAKQALADHADHRPVVNGMFAALGALLASLWAWAGRRRDGFYARCDAALDRVDPHTHSPGADTETTHSPEDPADETTSADEAPAPGTSTETPASTTTPTRSTTMAGLPHAQMASEMNAAAARYEPLDAYQVVDESQQWPDTVRDFALSIRAYAQRLEMARFPLSPDSLRRIEDLYEAVSKTIPVAEDIHPGLSRDHETDLARRDAPRGDESKWNV</sequence>
<feature type="compositionally biased region" description="Low complexity" evidence="1">
    <location>
        <begin position="14"/>
        <end position="32"/>
    </location>
</feature>
<feature type="region of interest" description="Disordered" evidence="1">
    <location>
        <begin position="124"/>
        <end position="174"/>
    </location>
</feature>
<name>A0A223S683_9ACTN</name>
<evidence type="ECO:0000256" key="2">
    <source>
        <dbReference type="SAM" id="Phobius"/>
    </source>
</evidence>